<evidence type="ECO:0000313" key="2">
    <source>
        <dbReference type="EMBL" id="AHW64991.1"/>
    </source>
</evidence>
<dbReference type="KEGG" id="cgy:CGLY_12755"/>
<dbReference type="RefSeq" id="WP_038550006.1">
    <property type="nucleotide sequence ID" value="NZ_CP006842.1"/>
</dbReference>
<feature type="transmembrane region" description="Helical" evidence="1">
    <location>
        <begin position="115"/>
        <end position="138"/>
    </location>
</feature>
<dbReference type="AlphaFoldDB" id="X5EEE2"/>
<keyword evidence="1" id="KW-1133">Transmembrane helix</keyword>
<keyword evidence="1" id="KW-0812">Transmembrane</keyword>
<feature type="transmembrane region" description="Helical" evidence="1">
    <location>
        <begin position="44"/>
        <end position="66"/>
    </location>
</feature>
<sequence>MSFMEALNTWAEKRADRRTGRWIARAESISGHLPRLRTDSRVRVLIRIYVGSLVAGLLTAIGQIFWAPFLFAWIPFTLIVCTSWTMLRTVINSRDVAPDSELDEYEAKVLRTWQVAAYGWMTLIILTVSIFMVFVAVFNPDSLDRWVYTGGLLTILGMMSATALPTIAYATTFGPVPPPNN</sequence>
<dbReference type="OrthoDB" id="4410589at2"/>
<keyword evidence="1" id="KW-0472">Membrane</keyword>
<reference evidence="2 3" key="1">
    <citation type="journal article" date="2015" name="Int. J. Syst. Evol. Microbiol.">
        <title>Revisiting Corynebacterium glyciniphilum (ex Kubota et al., 1972) sp. nov., nom. rev., isolated from putrefied banana.</title>
        <authorList>
            <person name="Al-Dilaimi A."/>
            <person name="Bednarz H."/>
            <person name="Lomker A."/>
            <person name="Niehaus K."/>
            <person name="Kalinowski J."/>
            <person name="Ruckert C."/>
        </authorList>
    </citation>
    <scope>NUCLEOTIDE SEQUENCE [LARGE SCALE GENOMIC DNA]</scope>
    <source>
        <strain evidence="2">AJ 3170</strain>
    </source>
</reference>
<evidence type="ECO:0000313" key="3">
    <source>
        <dbReference type="Proteomes" id="UP000023703"/>
    </source>
</evidence>
<dbReference type="eggNOG" id="ENOG5031JKW">
    <property type="taxonomic scope" value="Bacteria"/>
</dbReference>
<organism evidence="2 3">
    <name type="scientific">Corynebacterium glyciniphilum AJ 3170</name>
    <dbReference type="NCBI Taxonomy" id="1404245"/>
    <lineage>
        <taxon>Bacteria</taxon>
        <taxon>Bacillati</taxon>
        <taxon>Actinomycetota</taxon>
        <taxon>Actinomycetes</taxon>
        <taxon>Mycobacteriales</taxon>
        <taxon>Corynebacteriaceae</taxon>
        <taxon>Corynebacterium</taxon>
    </lineage>
</organism>
<keyword evidence="3" id="KW-1185">Reference proteome</keyword>
<dbReference type="HOGENOM" id="CLU_127547_0_0_11"/>
<feature type="transmembrane region" description="Helical" evidence="1">
    <location>
        <begin position="150"/>
        <end position="171"/>
    </location>
</feature>
<protein>
    <submittedName>
        <fullName evidence="2">ABC-type transporter, ATPase subunit</fullName>
    </submittedName>
</protein>
<gene>
    <name evidence="2" type="ORF">CGLY_12755</name>
</gene>
<evidence type="ECO:0000256" key="1">
    <source>
        <dbReference type="SAM" id="Phobius"/>
    </source>
</evidence>
<name>X5EEE2_9CORY</name>
<dbReference type="STRING" id="1404245.CGLY_12755"/>
<dbReference type="EMBL" id="CP006842">
    <property type="protein sequence ID" value="AHW64991.1"/>
    <property type="molecule type" value="Genomic_DNA"/>
</dbReference>
<proteinExistence type="predicted"/>
<accession>X5EEE2</accession>
<dbReference type="Proteomes" id="UP000023703">
    <property type="component" value="Chromosome"/>
</dbReference>